<dbReference type="Proteomes" id="UP000076079">
    <property type="component" value="Chromosome"/>
</dbReference>
<dbReference type="PIRSF" id="PIRSF034452">
    <property type="entry name" value="TIM-br_sig_trnsd"/>
    <property type="match status" value="1"/>
</dbReference>
<dbReference type="InterPro" id="IPR013785">
    <property type="entry name" value="Aldolase_TIM"/>
</dbReference>
<protein>
    <submittedName>
        <fullName evidence="2">TIM-barrel signal transduction protein</fullName>
    </submittedName>
</protein>
<dbReference type="SUPFAM" id="SSF51621">
    <property type="entry name" value="Phosphoenolpyruvate/pyruvate domain"/>
    <property type="match status" value="1"/>
</dbReference>
<dbReference type="EMBL" id="CP015136">
    <property type="protein sequence ID" value="AMY12516.1"/>
    <property type="molecule type" value="Genomic_DNA"/>
</dbReference>
<evidence type="ECO:0000313" key="2">
    <source>
        <dbReference type="EMBL" id="AMY12516.1"/>
    </source>
</evidence>
<accession>A0A143PW62</accession>
<proteinExistence type="predicted"/>
<dbReference type="PATRIC" id="fig|1813736.3.peg.6089"/>
<evidence type="ECO:0000259" key="1">
    <source>
        <dbReference type="Pfam" id="PF09370"/>
    </source>
</evidence>
<dbReference type="RefSeq" id="WP_234800600.1">
    <property type="nucleotide sequence ID" value="NZ_CP015136.1"/>
</dbReference>
<organism evidence="2 3">
    <name type="scientific">Luteitalea pratensis</name>
    <dbReference type="NCBI Taxonomy" id="1855912"/>
    <lineage>
        <taxon>Bacteria</taxon>
        <taxon>Pseudomonadati</taxon>
        <taxon>Acidobacteriota</taxon>
        <taxon>Vicinamibacteria</taxon>
        <taxon>Vicinamibacterales</taxon>
        <taxon>Vicinamibacteraceae</taxon>
        <taxon>Luteitalea</taxon>
    </lineage>
</organism>
<reference evidence="3" key="2">
    <citation type="submission" date="2016-04" db="EMBL/GenBank/DDBJ databases">
        <title>First Complete Genome Sequence of a Subdivision 6 Acidobacterium.</title>
        <authorList>
            <person name="Huang S."/>
            <person name="Vieira S."/>
            <person name="Bunk B."/>
            <person name="Riedel T."/>
            <person name="Sproeer C."/>
            <person name="Overmann J."/>
        </authorList>
    </citation>
    <scope>NUCLEOTIDE SEQUENCE [LARGE SCALE GENOMIC DNA]</scope>
    <source>
        <strain evidence="3">DSM 100886 HEG_-6_39</strain>
    </source>
</reference>
<dbReference type="InterPro" id="IPR051353">
    <property type="entry name" value="Tobamovirus_resist_UPF0261"/>
</dbReference>
<keyword evidence="3" id="KW-1185">Reference proteome</keyword>
<reference evidence="2 3" key="1">
    <citation type="journal article" date="2016" name="Genome Announc.">
        <title>First Complete Genome Sequence of a Subdivision 6 Acidobacterium Strain.</title>
        <authorList>
            <person name="Huang S."/>
            <person name="Vieira S."/>
            <person name="Bunk B."/>
            <person name="Riedel T."/>
            <person name="Sproer C."/>
            <person name="Overmann J."/>
        </authorList>
    </citation>
    <scope>NUCLEOTIDE SEQUENCE [LARGE SCALE GENOMIC DNA]</scope>
    <source>
        <strain evidence="3">DSM 100886 HEG_-6_39</strain>
    </source>
</reference>
<evidence type="ECO:0000313" key="3">
    <source>
        <dbReference type="Proteomes" id="UP000076079"/>
    </source>
</evidence>
<feature type="domain" description="TIM-barrel" evidence="1">
    <location>
        <begin position="10"/>
        <end position="280"/>
    </location>
</feature>
<dbReference type="InterPro" id="IPR015813">
    <property type="entry name" value="Pyrv/PenolPyrv_kinase-like_dom"/>
</dbReference>
<dbReference type="AlphaFoldDB" id="A0A143PW62"/>
<dbReference type="InterPro" id="IPR009215">
    <property type="entry name" value="TIM-br_IGPS-like"/>
</dbReference>
<dbReference type="KEGG" id="abac:LuPra_05792"/>
<dbReference type="STRING" id="1855912.LuPra_05792"/>
<dbReference type="PANTHER" id="PTHR31862:SF1">
    <property type="entry name" value="UPF0261 DOMAIN PROTEIN (AFU_ORTHOLOGUE AFUA_1G10120)"/>
    <property type="match status" value="1"/>
</dbReference>
<name>A0A143PW62_LUTPR</name>
<dbReference type="Gene3D" id="3.20.20.70">
    <property type="entry name" value="Aldolase class I"/>
    <property type="match status" value="1"/>
</dbReference>
<gene>
    <name evidence="2" type="ORF">LuPra_05792</name>
</gene>
<dbReference type="PANTHER" id="PTHR31862">
    <property type="entry name" value="UPF0261 DOMAIN PROTEIN (AFU_ORTHOLOGUE AFUA_1G10120)"/>
    <property type="match status" value="1"/>
</dbReference>
<dbReference type="GO" id="GO:0003824">
    <property type="term" value="F:catalytic activity"/>
    <property type="evidence" value="ECO:0007669"/>
    <property type="project" value="InterPro"/>
</dbReference>
<sequence length="287" mass="31555">MIVPRTSRTEIMNKLRAKVAQRIPIHIASAGSGLVAKLLEAAGVDCVNTFSGARLRANGMGTMSMLWPILDSNKQTLDYTREDIMPAMKGDAFVCACLNANDPLKDMRMVLDDCLRMGVYSVSNIGPSISYVDKGSEIRKVLTSAGITLQNEIELLRLGREMDMVTIGLAFDEEDSMRLVEDAQPDIFCFHAGTTKGGLRGYDSGETIEETARRTEEANEKLRRLKSDIILVAHGAAMESPADAQYILDHTSCEGFWTGSSTERLPIERAVSAAAKEFQALRFPDNR</sequence>
<dbReference type="Pfam" id="PF09370">
    <property type="entry name" value="PEP_hydrolase"/>
    <property type="match status" value="1"/>
</dbReference>